<sequence length="131" mass="13986">MAEADAILLGSPVYHSSITAELKAVLDRAGFSGRWAKNEMKKSGESYTWGTMALSGKVIVPVSTARRAGHNFAFAQMLLWAAANDCIIVGNTYWNVGVAGKGGAKNAEEDEEGTGIMKNIADRVVALLKRL</sequence>
<comment type="caution">
    <text evidence="4">The sequence shown here is derived from an EMBL/GenBank/DDBJ whole genome shotgun (WGS) entry which is preliminary data.</text>
</comment>
<feature type="domain" description="NADPH-dependent FMN reductase-like" evidence="3">
    <location>
        <begin position="1"/>
        <end position="98"/>
    </location>
</feature>
<dbReference type="PANTHER" id="PTHR43278">
    <property type="entry name" value="NAD(P)H-DEPENDENT FMN-CONTAINING OXIDOREDUCTASE YWQN-RELATED"/>
    <property type="match status" value="1"/>
</dbReference>
<keyword evidence="1" id="KW-0285">Flavoprotein</keyword>
<name>A0A645HFP2_9ZZZZ</name>
<organism evidence="4">
    <name type="scientific">bioreactor metagenome</name>
    <dbReference type="NCBI Taxonomy" id="1076179"/>
    <lineage>
        <taxon>unclassified sequences</taxon>
        <taxon>metagenomes</taxon>
        <taxon>ecological metagenomes</taxon>
    </lineage>
</organism>
<reference evidence="4" key="1">
    <citation type="submission" date="2019-08" db="EMBL/GenBank/DDBJ databases">
        <authorList>
            <person name="Kucharzyk K."/>
            <person name="Murdoch R.W."/>
            <person name="Higgins S."/>
            <person name="Loffler F."/>
        </authorList>
    </citation>
    <scope>NUCLEOTIDE SEQUENCE</scope>
</reference>
<dbReference type="InterPro" id="IPR051796">
    <property type="entry name" value="ISF_SsuE-like"/>
</dbReference>
<dbReference type="SUPFAM" id="SSF52218">
    <property type="entry name" value="Flavoproteins"/>
    <property type="match status" value="1"/>
</dbReference>
<gene>
    <name evidence="4" type="ORF">SDC9_181987</name>
</gene>
<dbReference type="Gene3D" id="3.40.50.360">
    <property type="match status" value="1"/>
</dbReference>
<keyword evidence="2" id="KW-0288">FMN</keyword>
<evidence type="ECO:0000313" key="4">
    <source>
        <dbReference type="EMBL" id="MPN34493.1"/>
    </source>
</evidence>
<dbReference type="PANTHER" id="PTHR43278:SF4">
    <property type="entry name" value="NAD(P)H-DEPENDENT FMN-CONTAINING OXIDOREDUCTASE YWQN-RELATED"/>
    <property type="match status" value="1"/>
</dbReference>
<evidence type="ECO:0000259" key="3">
    <source>
        <dbReference type="Pfam" id="PF03358"/>
    </source>
</evidence>
<evidence type="ECO:0000256" key="1">
    <source>
        <dbReference type="ARBA" id="ARBA00022630"/>
    </source>
</evidence>
<dbReference type="InterPro" id="IPR005025">
    <property type="entry name" value="FMN_Rdtase-like_dom"/>
</dbReference>
<protein>
    <recommendedName>
        <fullName evidence="3">NADPH-dependent FMN reductase-like domain-containing protein</fullName>
    </recommendedName>
</protein>
<dbReference type="Pfam" id="PF03358">
    <property type="entry name" value="FMN_red"/>
    <property type="match status" value="1"/>
</dbReference>
<dbReference type="EMBL" id="VSSQ01087562">
    <property type="protein sequence ID" value="MPN34493.1"/>
    <property type="molecule type" value="Genomic_DNA"/>
</dbReference>
<proteinExistence type="predicted"/>
<dbReference type="AlphaFoldDB" id="A0A645HFP2"/>
<dbReference type="InterPro" id="IPR029039">
    <property type="entry name" value="Flavoprotein-like_sf"/>
</dbReference>
<dbReference type="GO" id="GO:0016491">
    <property type="term" value="F:oxidoreductase activity"/>
    <property type="evidence" value="ECO:0007669"/>
    <property type="project" value="InterPro"/>
</dbReference>
<evidence type="ECO:0000256" key="2">
    <source>
        <dbReference type="ARBA" id="ARBA00022643"/>
    </source>
</evidence>
<accession>A0A645HFP2</accession>